<keyword evidence="3 4" id="KW-0408">Iron</keyword>
<evidence type="ECO:0000259" key="6">
    <source>
        <dbReference type="PROSITE" id="PS51007"/>
    </source>
</evidence>
<comment type="caution">
    <text evidence="7">The sequence shown here is derived from an EMBL/GenBank/DDBJ whole genome shotgun (WGS) entry which is preliminary data.</text>
</comment>
<evidence type="ECO:0000256" key="4">
    <source>
        <dbReference type="PROSITE-ProRule" id="PRU00433"/>
    </source>
</evidence>
<gene>
    <name evidence="7" type="ORF">V3330_14510</name>
</gene>
<dbReference type="GO" id="GO:0009055">
    <property type="term" value="F:electron transfer activity"/>
    <property type="evidence" value="ECO:0007669"/>
    <property type="project" value="InterPro"/>
</dbReference>
<dbReference type="InterPro" id="IPR009056">
    <property type="entry name" value="Cyt_c-like_dom"/>
</dbReference>
<dbReference type="Proteomes" id="UP001359886">
    <property type="component" value="Unassembled WGS sequence"/>
</dbReference>
<dbReference type="Gene3D" id="1.10.760.10">
    <property type="entry name" value="Cytochrome c-like domain"/>
    <property type="match status" value="1"/>
</dbReference>
<keyword evidence="8" id="KW-1185">Reference proteome</keyword>
<dbReference type="PROSITE" id="PS51007">
    <property type="entry name" value="CYTC"/>
    <property type="match status" value="1"/>
</dbReference>
<evidence type="ECO:0000256" key="2">
    <source>
        <dbReference type="ARBA" id="ARBA00022723"/>
    </source>
</evidence>
<keyword evidence="2 4" id="KW-0479">Metal-binding</keyword>
<feature type="domain" description="Cytochrome c" evidence="6">
    <location>
        <begin position="67"/>
        <end position="153"/>
    </location>
</feature>
<dbReference type="GO" id="GO:0046872">
    <property type="term" value="F:metal ion binding"/>
    <property type="evidence" value="ECO:0007669"/>
    <property type="project" value="UniProtKB-KW"/>
</dbReference>
<evidence type="ECO:0000256" key="1">
    <source>
        <dbReference type="ARBA" id="ARBA00022617"/>
    </source>
</evidence>
<dbReference type="InterPro" id="IPR036909">
    <property type="entry name" value="Cyt_c-like_dom_sf"/>
</dbReference>
<dbReference type="GO" id="GO:0020037">
    <property type="term" value="F:heme binding"/>
    <property type="evidence" value="ECO:0007669"/>
    <property type="project" value="InterPro"/>
</dbReference>
<evidence type="ECO:0000313" key="7">
    <source>
        <dbReference type="EMBL" id="MEJ8568843.1"/>
    </source>
</evidence>
<proteinExistence type="predicted"/>
<protein>
    <submittedName>
        <fullName evidence="7">Cytochrome c</fullName>
    </submittedName>
</protein>
<dbReference type="Pfam" id="PF13442">
    <property type="entry name" value="Cytochrome_CBB3"/>
    <property type="match status" value="1"/>
</dbReference>
<accession>A0AAW9RJ15</accession>
<feature type="region of interest" description="Disordered" evidence="5">
    <location>
        <begin position="168"/>
        <end position="233"/>
    </location>
</feature>
<dbReference type="EMBL" id="JAZHOG010000010">
    <property type="protein sequence ID" value="MEJ8568843.1"/>
    <property type="molecule type" value="Genomic_DNA"/>
</dbReference>
<evidence type="ECO:0000256" key="5">
    <source>
        <dbReference type="SAM" id="MobiDB-lite"/>
    </source>
</evidence>
<name>A0AAW9RJ15_9GAMM</name>
<evidence type="ECO:0000256" key="3">
    <source>
        <dbReference type="ARBA" id="ARBA00023004"/>
    </source>
</evidence>
<dbReference type="AlphaFoldDB" id="A0AAW9RJ15"/>
<organism evidence="7 8">
    <name type="scientific">Elongatibacter sediminis</name>
    <dbReference type="NCBI Taxonomy" id="3119006"/>
    <lineage>
        <taxon>Bacteria</taxon>
        <taxon>Pseudomonadati</taxon>
        <taxon>Pseudomonadota</taxon>
        <taxon>Gammaproteobacteria</taxon>
        <taxon>Chromatiales</taxon>
        <taxon>Wenzhouxiangellaceae</taxon>
        <taxon>Elongatibacter</taxon>
    </lineage>
</organism>
<evidence type="ECO:0000313" key="8">
    <source>
        <dbReference type="Proteomes" id="UP001359886"/>
    </source>
</evidence>
<sequence>MKIITTLLITSVVFIVGALGLAYSGMVDVSASSPHSGFINWFLSTTSHASIERRAKSVVVPDLSGKSLAQAGVNDFEAMCSGCHGAPGKNPEAMGQGLNPAAPDLAEVAARNTPAELFWATKHGIRMTGMPAWGATHKDAEIWPVVAFMMKLPTLDAESYQAFLDDAKGKGHHDSDDGHNDHVEADASSDDHHTDEQGDHEHGDHDDGDSHTDGENAVKEEPDHKDDGHDHEH</sequence>
<reference evidence="7 8" key="1">
    <citation type="submission" date="2024-02" db="EMBL/GenBank/DDBJ databases">
        <title>A novel Wenzhouxiangellaceae bacterium, isolated from coastal sediments.</title>
        <authorList>
            <person name="Du Z.-J."/>
            <person name="Ye Y.-Q."/>
            <person name="Zhang X.-Y."/>
        </authorList>
    </citation>
    <scope>NUCLEOTIDE SEQUENCE [LARGE SCALE GENOMIC DNA]</scope>
    <source>
        <strain evidence="7 8">CH-27</strain>
    </source>
</reference>
<dbReference type="RefSeq" id="WP_354696167.1">
    <property type="nucleotide sequence ID" value="NZ_JAZHOG010000010.1"/>
</dbReference>
<keyword evidence="1 4" id="KW-0349">Heme</keyword>
<dbReference type="SUPFAM" id="SSF46626">
    <property type="entry name" value="Cytochrome c"/>
    <property type="match status" value="1"/>
</dbReference>